<keyword evidence="2" id="KW-0812">Transmembrane</keyword>
<dbReference type="InterPro" id="IPR044623">
    <property type="entry name" value="HRD3"/>
</dbReference>
<dbReference type="InterPro" id="IPR011990">
    <property type="entry name" value="TPR-like_helical_dom_sf"/>
</dbReference>
<keyword evidence="4" id="KW-1185">Reference proteome</keyword>
<protein>
    <submittedName>
        <fullName evidence="3">Uncharacterized protein</fullName>
    </submittedName>
</protein>
<organism evidence="3 4">
    <name type="scientific">Cymbomonas tetramitiformis</name>
    <dbReference type="NCBI Taxonomy" id="36881"/>
    <lineage>
        <taxon>Eukaryota</taxon>
        <taxon>Viridiplantae</taxon>
        <taxon>Chlorophyta</taxon>
        <taxon>Pyramimonadophyceae</taxon>
        <taxon>Pyramimonadales</taxon>
        <taxon>Pyramimonadaceae</taxon>
        <taxon>Cymbomonas</taxon>
    </lineage>
</organism>
<dbReference type="PANTHER" id="PTHR45084">
    <property type="entry name" value="ERAD-ASSOCIATED E3 UBIQUITIN-PROTEIN LIGASE COMPONENT HRD3A-RELATED"/>
    <property type="match status" value="1"/>
</dbReference>
<dbReference type="SMART" id="SM00671">
    <property type="entry name" value="SEL1"/>
    <property type="match status" value="3"/>
</dbReference>
<keyword evidence="2" id="KW-1133">Transmembrane helix</keyword>
<feature type="region of interest" description="Disordered" evidence="1">
    <location>
        <begin position="177"/>
        <end position="244"/>
    </location>
</feature>
<dbReference type="AlphaFoldDB" id="A0AAE0FJQ6"/>
<evidence type="ECO:0000313" key="3">
    <source>
        <dbReference type="EMBL" id="KAK3261086.1"/>
    </source>
</evidence>
<feature type="compositionally biased region" description="Basic and acidic residues" evidence="1">
    <location>
        <begin position="117"/>
        <end position="127"/>
    </location>
</feature>
<dbReference type="Proteomes" id="UP001190700">
    <property type="component" value="Unassembled WGS sequence"/>
</dbReference>
<dbReference type="InterPro" id="IPR006597">
    <property type="entry name" value="Sel1-like"/>
</dbReference>
<sequence>AILSEFGEFGDGKQLARLYMHGIGVPREKWTAVRLFKVVAERGPWGAMLRWAHSRYMQGDHEGALLLYLRAAHLGYTVAQRNAGWMINKGLGVSLFEAPADRWRDAAASVDGELSGEESRTAKREVDSGWSGDQRGEHAEGEADGVEGKGVVDGATLPRPEAAEELESAEVLAVADESEITEDSAATAEVSGVEGAGGLEEVGEVEEPDKRDLHREEIDVQTGGGGEAKEAKLEMGRKEALAGPSAGLAGGGLLGVLEHMEENPSVRGTGRVEEAGTGGNDAAVEEAEEMEGARQSARWRAAEVALRMWQLAAEEGDTQAVLRVGDAYLAGRGAPQNPRLAAEAYRWAGQKGSSLALFNLGVMHERGVGVEEDAHLAQRLYKEAREAEPRAWLAVQLALIRLWLTPHRLQLQAWCTAYLPEALNLAAILETAHHWSFGSLLTKWTPDRSPFSMDSIELHRTHASEDMAESESVTSAKLPEGGSLVDELWRYMVDYWSLVTTNVQSMLIALTFLILILALPFV</sequence>
<dbReference type="GO" id="GO:0036503">
    <property type="term" value="P:ERAD pathway"/>
    <property type="evidence" value="ECO:0007669"/>
    <property type="project" value="InterPro"/>
</dbReference>
<feature type="compositionally biased region" description="Basic and acidic residues" evidence="1">
    <location>
        <begin position="208"/>
        <end position="218"/>
    </location>
</feature>
<accession>A0AAE0FJQ6</accession>
<dbReference type="Pfam" id="PF08238">
    <property type="entry name" value="Sel1"/>
    <property type="match status" value="5"/>
</dbReference>
<comment type="caution">
    <text evidence="3">The sequence shown here is derived from an EMBL/GenBank/DDBJ whole genome shotgun (WGS) entry which is preliminary data.</text>
</comment>
<dbReference type="SUPFAM" id="SSF81901">
    <property type="entry name" value="HCP-like"/>
    <property type="match status" value="2"/>
</dbReference>
<name>A0AAE0FJQ6_9CHLO</name>
<keyword evidence="2" id="KW-0472">Membrane</keyword>
<proteinExistence type="predicted"/>
<dbReference type="Gene3D" id="1.25.40.10">
    <property type="entry name" value="Tetratricopeptide repeat domain"/>
    <property type="match status" value="2"/>
</dbReference>
<feature type="non-terminal residue" evidence="3">
    <location>
        <position position="1"/>
    </location>
</feature>
<feature type="region of interest" description="Disordered" evidence="1">
    <location>
        <begin position="109"/>
        <end position="154"/>
    </location>
</feature>
<evidence type="ECO:0000256" key="1">
    <source>
        <dbReference type="SAM" id="MobiDB-lite"/>
    </source>
</evidence>
<reference evidence="3 4" key="1">
    <citation type="journal article" date="2015" name="Genome Biol. Evol.">
        <title>Comparative Genomics of a Bacterivorous Green Alga Reveals Evolutionary Causalities and Consequences of Phago-Mixotrophic Mode of Nutrition.</title>
        <authorList>
            <person name="Burns J.A."/>
            <person name="Paasch A."/>
            <person name="Narechania A."/>
            <person name="Kim E."/>
        </authorList>
    </citation>
    <scope>NUCLEOTIDE SEQUENCE [LARGE SCALE GENOMIC DNA]</scope>
    <source>
        <strain evidence="3 4">PLY_AMNH</strain>
    </source>
</reference>
<feature type="compositionally biased region" description="Basic and acidic residues" evidence="1">
    <location>
        <begin position="227"/>
        <end position="240"/>
    </location>
</feature>
<feature type="transmembrane region" description="Helical" evidence="2">
    <location>
        <begin position="495"/>
        <end position="519"/>
    </location>
</feature>
<evidence type="ECO:0000256" key="2">
    <source>
        <dbReference type="SAM" id="Phobius"/>
    </source>
</evidence>
<dbReference type="EMBL" id="LGRX02017160">
    <property type="protein sequence ID" value="KAK3261086.1"/>
    <property type="molecule type" value="Genomic_DNA"/>
</dbReference>
<dbReference type="PANTHER" id="PTHR45084:SF1">
    <property type="entry name" value="ERAD-ASSOCIATED E3 UBIQUITIN-PROTEIN LIGASE COMPONENT HRD3A-RELATED"/>
    <property type="match status" value="1"/>
</dbReference>
<evidence type="ECO:0000313" key="4">
    <source>
        <dbReference type="Proteomes" id="UP001190700"/>
    </source>
</evidence>
<gene>
    <name evidence="3" type="ORF">CYMTET_29997</name>
</gene>